<comment type="caution">
    <text evidence="1">The sequence shown here is derived from an EMBL/GenBank/DDBJ whole genome shotgun (WGS) entry which is preliminary data.</text>
</comment>
<organism evidence="1 2">
    <name type="scientific">Fasciolopsis buskii</name>
    <dbReference type="NCBI Taxonomy" id="27845"/>
    <lineage>
        <taxon>Eukaryota</taxon>
        <taxon>Metazoa</taxon>
        <taxon>Spiralia</taxon>
        <taxon>Lophotrochozoa</taxon>
        <taxon>Platyhelminthes</taxon>
        <taxon>Trematoda</taxon>
        <taxon>Digenea</taxon>
        <taxon>Plagiorchiida</taxon>
        <taxon>Echinostomata</taxon>
        <taxon>Echinostomatoidea</taxon>
        <taxon>Fasciolidae</taxon>
        <taxon>Fasciolopsis</taxon>
    </lineage>
</organism>
<dbReference type="EMBL" id="LUCM01000976">
    <property type="protein sequence ID" value="KAA0199690.1"/>
    <property type="molecule type" value="Genomic_DNA"/>
</dbReference>
<evidence type="ECO:0000313" key="1">
    <source>
        <dbReference type="EMBL" id="KAA0199690.1"/>
    </source>
</evidence>
<gene>
    <name evidence="1" type="ORF">FBUS_08580</name>
</gene>
<keyword evidence="2" id="KW-1185">Reference proteome</keyword>
<dbReference type="AlphaFoldDB" id="A0A8E0S2D4"/>
<dbReference type="Proteomes" id="UP000728185">
    <property type="component" value="Unassembled WGS sequence"/>
</dbReference>
<name>A0A8E0S2D4_9TREM</name>
<reference evidence="1" key="1">
    <citation type="submission" date="2019-05" db="EMBL/GenBank/DDBJ databases">
        <title>Annotation for the trematode Fasciolopsis buski.</title>
        <authorList>
            <person name="Choi Y.-J."/>
        </authorList>
    </citation>
    <scope>NUCLEOTIDE SEQUENCE</scope>
    <source>
        <strain evidence="1">HT</strain>
        <tissue evidence="1">Whole worm</tissue>
    </source>
</reference>
<proteinExistence type="predicted"/>
<sequence length="131" mass="14497">MIDSLHQRPDLPFSDCEINPEFVGRFSIIRDYILVRAGRHLAMHSESALFDYPFPSSFVCLIRATAPKQLVSRLLSASASLPLAALSNSFWDTATCETDTSFAPHLELICRALDRGTNVLGKLISPIFALT</sequence>
<dbReference type="OrthoDB" id="6246449at2759"/>
<accession>A0A8E0S2D4</accession>
<protein>
    <submittedName>
        <fullName evidence="1">Uncharacterized protein</fullName>
    </submittedName>
</protein>
<evidence type="ECO:0000313" key="2">
    <source>
        <dbReference type="Proteomes" id="UP000728185"/>
    </source>
</evidence>